<accession>A0A2S5A6W3</accession>
<dbReference type="SUPFAM" id="SSF75005">
    <property type="entry name" value="Arabinanase/levansucrase/invertase"/>
    <property type="match status" value="1"/>
</dbReference>
<dbReference type="Gene3D" id="2.60.120.200">
    <property type="match status" value="1"/>
</dbReference>
<protein>
    <submittedName>
        <fullName evidence="9">Glycoside hydrolase</fullName>
    </submittedName>
</protein>
<keyword evidence="3 6" id="KW-0326">Glycosidase</keyword>
<dbReference type="GO" id="GO:0004553">
    <property type="term" value="F:hydrolase activity, hydrolyzing O-glycosyl compounds"/>
    <property type="evidence" value="ECO:0007669"/>
    <property type="project" value="InterPro"/>
</dbReference>
<evidence type="ECO:0000256" key="6">
    <source>
        <dbReference type="RuleBase" id="RU361187"/>
    </source>
</evidence>
<dbReference type="PANTHER" id="PTHR42812">
    <property type="entry name" value="BETA-XYLOSIDASE"/>
    <property type="match status" value="1"/>
</dbReference>
<feature type="domain" description="Beta-xylosidase C-terminal Concanavalin A-like" evidence="8">
    <location>
        <begin position="330"/>
        <end position="525"/>
    </location>
</feature>
<evidence type="ECO:0000259" key="8">
    <source>
        <dbReference type="Pfam" id="PF17851"/>
    </source>
</evidence>
<organism evidence="9 10">
    <name type="scientific">Flavobacterium alvei</name>
    <dbReference type="NCBI Taxonomy" id="2080416"/>
    <lineage>
        <taxon>Bacteria</taxon>
        <taxon>Pseudomonadati</taxon>
        <taxon>Bacteroidota</taxon>
        <taxon>Flavobacteriia</taxon>
        <taxon>Flavobacteriales</taxon>
        <taxon>Flavobacteriaceae</taxon>
        <taxon>Flavobacterium</taxon>
    </lineage>
</organism>
<proteinExistence type="inferred from homology"/>
<dbReference type="InterPro" id="IPR041542">
    <property type="entry name" value="GH43_C2"/>
</dbReference>
<keyword evidence="7" id="KW-0732">Signal</keyword>
<dbReference type="InterPro" id="IPR013320">
    <property type="entry name" value="ConA-like_dom_sf"/>
</dbReference>
<evidence type="ECO:0000256" key="2">
    <source>
        <dbReference type="ARBA" id="ARBA00022801"/>
    </source>
</evidence>
<evidence type="ECO:0000256" key="5">
    <source>
        <dbReference type="PIRSR" id="PIRSR606710-2"/>
    </source>
</evidence>
<dbReference type="CDD" id="cd09001">
    <property type="entry name" value="GH43_FsAxh1-like"/>
    <property type="match status" value="1"/>
</dbReference>
<dbReference type="PANTHER" id="PTHR42812:SF12">
    <property type="entry name" value="BETA-XYLOSIDASE-RELATED"/>
    <property type="match status" value="1"/>
</dbReference>
<reference evidence="9 10" key="1">
    <citation type="submission" date="2018-01" db="EMBL/GenBank/DDBJ databases">
        <authorList>
            <person name="Gaut B.S."/>
            <person name="Morton B.R."/>
            <person name="Clegg M.T."/>
            <person name="Duvall M.R."/>
        </authorList>
    </citation>
    <scope>NUCLEOTIDE SEQUENCE [LARGE SCALE GENOMIC DNA]</scope>
    <source>
        <strain evidence="9 10">HR-AY</strain>
    </source>
</reference>
<dbReference type="GO" id="GO:0005975">
    <property type="term" value="P:carbohydrate metabolic process"/>
    <property type="evidence" value="ECO:0007669"/>
    <property type="project" value="InterPro"/>
</dbReference>
<dbReference type="EMBL" id="PQVG01000007">
    <property type="protein sequence ID" value="POY38285.1"/>
    <property type="molecule type" value="Genomic_DNA"/>
</dbReference>
<name>A0A2S5A6W3_9FLAO</name>
<dbReference type="RefSeq" id="WP_103806718.1">
    <property type="nucleotide sequence ID" value="NZ_PQVG01000007.1"/>
</dbReference>
<comment type="similarity">
    <text evidence="1 6">Belongs to the glycosyl hydrolase 43 family.</text>
</comment>
<dbReference type="InterPro" id="IPR051795">
    <property type="entry name" value="Glycosyl_Hydrlase_43"/>
</dbReference>
<dbReference type="Pfam" id="PF17851">
    <property type="entry name" value="GH43_C2"/>
    <property type="match status" value="1"/>
</dbReference>
<feature type="active site" description="Proton acceptor" evidence="4">
    <location>
        <position position="43"/>
    </location>
</feature>
<feature type="chain" id="PRO_5015784676" evidence="7">
    <location>
        <begin position="21"/>
        <end position="525"/>
    </location>
</feature>
<dbReference type="Pfam" id="PF04616">
    <property type="entry name" value="Glyco_hydro_43"/>
    <property type="match status" value="1"/>
</dbReference>
<keyword evidence="2 6" id="KW-0378">Hydrolase</keyword>
<evidence type="ECO:0000313" key="9">
    <source>
        <dbReference type="EMBL" id="POY38285.1"/>
    </source>
</evidence>
<evidence type="ECO:0000256" key="4">
    <source>
        <dbReference type="PIRSR" id="PIRSR606710-1"/>
    </source>
</evidence>
<keyword evidence="10" id="KW-1185">Reference proteome</keyword>
<dbReference type="Gene3D" id="2.115.10.20">
    <property type="entry name" value="Glycosyl hydrolase domain, family 43"/>
    <property type="match status" value="1"/>
</dbReference>
<evidence type="ECO:0000256" key="1">
    <source>
        <dbReference type="ARBA" id="ARBA00009865"/>
    </source>
</evidence>
<sequence length="525" mass="59983">MKKIQILIFIFSIIGSTANAQNWIPDLGNDTYKNPILYADYSDPDIIRVGEDFYMVASSFNAMPGIPILHSKDLVNWTIINHIYTSLPLQKYEKPAHGEGSWAPSIRYHNGVFYVYFCTPNDGLFMASTKNPATKWSLNLVEKVERWEDPCPLWDDDGTAYLIRGKVCANELYLHKMSPDGMKILDNGKLIYKDLLKQPIIEGPKFLKKDGFYYIFAPAGSVPEGWQTALRSKNIYGPYEDKIILHQGNTTVNGPHQGGLVELESGEWWFMHFQSKKPFGRIVHLQPVSWSKGWPIFGVDINNDGIGEPVSVYKKPNVGKNYPITIPQTSDEFNDTIIGKQWQWHANPKESWFSLSENKGSLRLFSEKNFTQNGNLWFVPNLFLQKISSPSFTAKTKLTFKGDLAGDRSGLVIMGAEWAYIALQKTTQGNKMVVYKGEKDKCEDLTQELESFSLNSDTCYLKVEFFDTNDFQFSYSLDDKQYVKISRKFKAQEGVWIGAKVGLFSLNPNIQKSNGYSDFDWFRME</sequence>
<gene>
    <name evidence="9" type="ORF">C3L50_12900</name>
</gene>
<evidence type="ECO:0000313" key="10">
    <source>
        <dbReference type="Proteomes" id="UP000237310"/>
    </source>
</evidence>
<dbReference type="Proteomes" id="UP000237310">
    <property type="component" value="Unassembled WGS sequence"/>
</dbReference>
<feature type="active site" description="Proton donor" evidence="4">
    <location>
        <position position="202"/>
    </location>
</feature>
<dbReference type="SUPFAM" id="SSF49899">
    <property type="entry name" value="Concanavalin A-like lectins/glucanases"/>
    <property type="match status" value="1"/>
</dbReference>
<evidence type="ECO:0000256" key="7">
    <source>
        <dbReference type="SAM" id="SignalP"/>
    </source>
</evidence>
<evidence type="ECO:0000256" key="3">
    <source>
        <dbReference type="ARBA" id="ARBA00023295"/>
    </source>
</evidence>
<dbReference type="InterPro" id="IPR023296">
    <property type="entry name" value="Glyco_hydro_beta-prop_sf"/>
</dbReference>
<feature type="site" description="Important for catalytic activity, responsible for pKa modulation of the active site Glu and correct orientation of both the proton donor and substrate" evidence="5">
    <location>
        <position position="149"/>
    </location>
</feature>
<dbReference type="OrthoDB" id="9801455at2"/>
<dbReference type="AlphaFoldDB" id="A0A2S5A6W3"/>
<dbReference type="InterPro" id="IPR006710">
    <property type="entry name" value="Glyco_hydro_43"/>
</dbReference>
<comment type="caution">
    <text evidence="9">The sequence shown here is derived from an EMBL/GenBank/DDBJ whole genome shotgun (WGS) entry which is preliminary data.</text>
</comment>
<feature type="signal peptide" evidence="7">
    <location>
        <begin position="1"/>
        <end position="20"/>
    </location>
</feature>